<name>A0A1A5IBU3_RHILI</name>
<evidence type="ECO:0000313" key="1">
    <source>
        <dbReference type="EMBL" id="OBP69501.1"/>
    </source>
</evidence>
<organism evidence="1 2">
    <name type="scientific">Rhizobium loti</name>
    <name type="common">Mesorhizobium loti</name>
    <dbReference type="NCBI Taxonomy" id="381"/>
    <lineage>
        <taxon>Bacteria</taxon>
        <taxon>Pseudomonadati</taxon>
        <taxon>Pseudomonadota</taxon>
        <taxon>Alphaproteobacteria</taxon>
        <taxon>Hyphomicrobiales</taxon>
        <taxon>Phyllobacteriaceae</taxon>
        <taxon>Mesorhizobium</taxon>
    </lineage>
</organism>
<sequence length="75" mass="7666">MSARDGAPMALPFVAHMDPDLFGIPALQSAATPDAFRTIPGSVVLCNLDDGLNTGSAEQCLTVGEAGRLSGRPVP</sequence>
<protein>
    <submittedName>
        <fullName evidence="1">Uncharacterized protein</fullName>
    </submittedName>
</protein>
<reference evidence="2" key="1">
    <citation type="submission" date="2016-06" db="EMBL/GenBank/DDBJ databases">
        <title>NZP2037 Pacbio-Illumina hybrid assembly.</title>
        <authorList>
            <person name="Ramsay J.P."/>
        </authorList>
    </citation>
    <scope>NUCLEOTIDE SEQUENCE [LARGE SCALE GENOMIC DNA]</scope>
    <source>
        <strain evidence="2">R7ANS::ICEMlSym2042</strain>
    </source>
</reference>
<gene>
    <name evidence="1" type="ORF">BAE39_24325</name>
</gene>
<dbReference type="Proteomes" id="UP000093748">
    <property type="component" value="Unassembled WGS sequence"/>
</dbReference>
<dbReference type="EMBL" id="LZTJ01000034">
    <property type="protein sequence ID" value="OBP69501.1"/>
    <property type="molecule type" value="Genomic_DNA"/>
</dbReference>
<dbReference type="GeneID" id="66685858"/>
<accession>A0A1A5IBU3</accession>
<dbReference type="RefSeq" id="WP_032928856.1">
    <property type="nucleotide sequence ID" value="NZ_LZTH01000023.1"/>
</dbReference>
<dbReference type="AlphaFoldDB" id="A0A1A5IBU3"/>
<evidence type="ECO:0000313" key="2">
    <source>
        <dbReference type="Proteomes" id="UP000093748"/>
    </source>
</evidence>
<comment type="caution">
    <text evidence="1">The sequence shown here is derived from an EMBL/GenBank/DDBJ whole genome shotgun (WGS) entry which is preliminary data.</text>
</comment>
<proteinExistence type="predicted"/>